<name>A0AAU7CAU5_9BACT</name>
<dbReference type="Pfam" id="PF12697">
    <property type="entry name" value="Abhydrolase_6"/>
    <property type="match status" value="1"/>
</dbReference>
<accession>A0AAU7CAU5</accession>
<dbReference type="GO" id="GO:0016787">
    <property type="term" value="F:hydrolase activity"/>
    <property type="evidence" value="ECO:0007669"/>
    <property type="project" value="UniProtKB-KW"/>
</dbReference>
<evidence type="ECO:0000259" key="1">
    <source>
        <dbReference type="Pfam" id="PF12697"/>
    </source>
</evidence>
<dbReference type="InterPro" id="IPR000073">
    <property type="entry name" value="AB_hydrolase_1"/>
</dbReference>
<sequence>MAICGLLVTSGGCVSIGAPEARLRNAIEDRRERFETARHLSAPTGVFLTRQGLVDAAANDPGATARELETRLAARPEPGGALALAELSYREGRRREAGSPVSALPWYRDAAACSALALAEPECASSEQAIATHNLALKRLIRISQEDGVRGEGTWRDVLGGQGLALVSSSTYLHPGQLADLKVAEDLRVTGMDNIYRSSGLGIPVVAHRLADPAETTDPRDQFLPRETRTGATAVLIPEGSLQAGDWRRRPATLFFADPFGEPSVPFGGNDVRLATDRTTPLADQVARVHLDKLEWAGLFHSSFRRPGVTAGLYMLRPYEPGKIPVVLVHGLFSSPRAYVQTINELTNTPLIASRYQFWVFLYPTGMPIPASAAKLRTWLTRARETLDPGHTDPAFDQMVLVGHSMGGLLSKMMAQDPGLELWNSTIRIPHDQFRFSPKLHETLEASLIFRPLPFVRRIVFIASPHRGSPLASDLFGRTISRLVGRPDELAESIKEIEALNGPKVIAPEMRGRTPNAIGNLRVDSPVLATLDRIPIDPNVPYHSIIPQILKVSGTDGVVLYNSSHVDGAASELIVAGNHSSQQKPEVTQELRRILLEHVENLDAGSRPAR</sequence>
<organism evidence="2">
    <name type="scientific">Singulisphaera sp. Ch08</name>
    <dbReference type="NCBI Taxonomy" id="3120278"/>
    <lineage>
        <taxon>Bacteria</taxon>
        <taxon>Pseudomonadati</taxon>
        <taxon>Planctomycetota</taxon>
        <taxon>Planctomycetia</taxon>
        <taxon>Isosphaerales</taxon>
        <taxon>Isosphaeraceae</taxon>
        <taxon>Singulisphaera</taxon>
    </lineage>
</organism>
<reference evidence="2" key="1">
    <citation type="submission" date="2024-05" db="EMBL/GenBank/DDBJ databases">
        <title>Planctomycetes of the genus Singulisphaera possess chitinolytic capabilities.</title>
        <authorList>
            <person name="Ivanova A."/>
        </authorList>
    </citation>
    <scope>NUCLEOTIDE SEQUENCE</scope>
    <source>
        <strain evidence="2">Ch08T</strain>
    </source>
</reference>
<keyword evidence="2" id="KW-0378">Hydrolase</keyword>
<dbReference type="RefSeq" id="WP_406694982.1">
    <property type="nucleotide sequence ID" value="NZ_CP155447.1"/>
</dbReference>
<dbReference type="SUPFAM" id="SSF53474">
    <property type="entry name" value="alpha/beta-Hydrolases"/>
    <property type="match status" value="1"/>
</dbReference>
<dbReference type="EMBL" id="CP155447">
    <property type="protein sequence ID" value="XBH02240.1"/>
    <property type="molecule type" value="Genomic_DNA"/>
</dbReference>
<proteinExistence type="predicted"/>
<gene>
    <name evidence="2" type="ORF">V5E97_28460</name>
</gene>
<dbReference type="Gene3D" id="3.40.50.1820">
    <property type="entry name" value="alpha/beta hydrolase"/>
    <property type="match status" value="1"/>
</dbReference>
<dbReference type="InterPro" id="IPR029058">
    <property type="entry name" value="AB_hydrolase_fold"/>
</dbReference>
<protein>
    <submittedName>
        <fullName evidence="2">Alpha/beta fold hydrolase</fullName>
    </submittedName>
</protein>
<feature type="domain" description="AB hydrolase-1" evidence="1">
    <location>
        <begin position="326"/>
        <end position="565"/>
    </location>
</feature>
<dbReference type="AlphaFoldDB" id="A0AAU7CAU5"/>
<evidence type="ECO:0000313" key="2">
    <source>
        <dbReference type="EMBL" id="XBH02240.1"/>
    </source>
</evidence>